<reference evidence="3 4" key="1">
    <citation type="submission" date="2024-02" db="EMBL/GenBank/DDBJ databases">
        <title>A draft genome for the cacao thread blight pathogen Marasmius crinis-equi.</title>
        <authorList>
            <person name="Cohen S.P."/>
            <person name="Baruah I.K."/>
            <person name="Amoako-Attah I."/>
            <person name="Bukari Y."/>
            <person name="Meinhardt L.W."/>
            <person name="Bailey B.A."/>
        </authorList>
    </citation>
    <scope>NUCLEOTIDE SEQUENCE [LARGE SCALE GENOMIC DNA]</scope>
    <source>
        <strain evidence="3 4">GH-76</strain>
    </source>
</reference>
<keyword evidence="1" id="KW-1133">Transmembrane helix</keyword>
<sequence>MWLILGILLLSETRYSCPNMTRVELRFTIWCALSATTGGLSLIITLLSTIVAVTIFSSSRQSPLGLWSPVVGRDRSHDAGPLKGEMHAPTIVRTVLYSLVIVLGILQSSLAVMHALLTDREHLKAFSGLSASVSMMSWVGASVLLSYNRRPSVTRTLTRASTHCCTLGALAVLNVVCGNLILAYARPEDYDQCTCVAGGNGLCWTRLGDGVMSLVLAVPLASSAAYIYVQTRRGGGSLWHSDSNVARFDGEGPEALDREEILRLDP</sequence>
<accession>A0ABR3FH45</accession>
<comment type="caution">
    <text evidence="3">The sequence shown here is derived from an EMBL/GenBank/DDBJ whole genome shotgun (WGS) entry which is preliminary data.</text>
</comment>
<keyword evidence="1" id="KW-0472">Membrane</keyword>
<keyword evidence="1" id="KW-0812">Transmembrane</keyword>
<evidence type="ECO:0000256" key="2">
    <source>
        <dbReference type="SAM" id="SignalP"/>
    </source>
</evidence>
<feature type="transmembrane region" description="Helical" evidence="1">
    <location>
        <begin position="129"/>
        <end position="148"/>
    </location>
</feature>
<evidence type="ECO:0000313" key="4">
    <source>
        <dbReference type="Proteomes" id="UP001465976"/>
    </source>
</evidence>
<protein>
    <submittedName>
        <fullName evidence="3">Uncharacterized protein</fullName>
    </submittedName>
</protein>
<feature type="transmembrane region" description="Helical" evidence="1">
    <location>
        <begin position="210"/>
        <end position="229"/>
    </location>
</feature>
<proteinExistence type="predicted"/>
<dbReference type="Proteomes" id="UP001465976">
    <property type="component" value="Unassembled WGS sequence"/>
</dbReference>
<dbReference type="EMBL" id="JBAHYK010000400">
    <property type="protein sequence ID" value="KAL0574412.1"/>
    <property type="molecule type" value="Genomic_DNA"/>
</dbReference>
<keyword evidence="4" id="KW-1185">Reference proteome</keyword>
<feature type="transmembrane region" description="Helical" evidence="1">
    <location>
        <begin position="32"/>
        <end position="56"/>
    </location>
</feature>
<keyword evidence="2" id="KW-0732">Signal</keyword>
<evidence type="ECO:0000313" key="3">
    <source>
        <dbReference type="EMBL" id="KAL0574412.1"/>
    </source>
</evidence>
<evidence type="ECO:0000256" key="1">
    <source>
        <dbReference type="SAM" id="Phobius"/>
    </source>
</evidence>
<name>A0ABR3FH45_9AGAR</name>
<feature type="chain" id="PRO_5046583879" evidence="2">
    <location>
        <begin position="19"/>
        <end position="266"/>
    </location>
</feature>
<feature type="signal peptide" evidence="2">
    <location>
        <begin position="1"/>
        <end position="18"/>
    </location>
</feature>
<gene>
    <name evidence="3" type="ORF">V5O48_007552</name>
</gene>
<feature type="transmembrane region" description="Helical" evidence="1">
    <location>
        <begin position="95"/>
        <end position="117"/>
    </location>
</feature>
<organism evidence="3 4">
    <name type="scientific">Marasmius crinis-equi</name>
    <dbReference type="NCBI Taxonomy" id="585013"/>
    <lineage>
        <taxon>Eukaryota</taxon>
        <taxon>Fungi</taxon>
        <taxon>Dikarya</taxon>
        <taxon>Basidiomycota</taxon>
        <taxon>Agaricomycotina</taxon>
        <taxon>Agaricomycetes</taxon>
        <taxon>Agaricomycetidae</taxon>
        <taxon>Agaricales</taxon>
        <taxon>Marasmiineae</taxon>
        <taxon>Marasmiaceae</taxon>
        <taxon>Marasmius</taxon>
    </lineage>
</organism>
<feature type="transmembrane region" description="Helical" evidence="1">
    <location>
        <begin position="160"/>
        <end position="182"/>
    </location>
</feature>